<dbReference type="AlphaFoldDB" id="A0A564YAT1"/>
<feature type="compositionally biased region" description="Polar residues" evidence="1">
    <location>
        <begin position="21"/>
        <end position="33"/>
    </location>
</feature>
<proteinExistence type="predicted"/>
<evidence type="ECO:0000256" key="1">
    <source>
        <dbReference type="SAM" id="MobiDB-lite"/>
    </source>
</evidence>
<dbReference type="EMBL" id="CABIJS010000123">
    <property type="protein sequence ID" value="VUZ44397.1"/>
    <property type="molecule type" value="Genomic_DNA"/>
</dbReference>
<gene>
    <name evidence="2" type="ORF">WMSIL1_LOCUS4438</name>
</gene>
<keyword evidence="3" id="KW-1185">Reference proteome</keyword>
<evidence type="ECO:0000313" key="2">
    <source>
        <dbReference type="EMBL" id="VUZ44397.1"/>
    </source>
</evidence>
<accession>A0A564YAT1</accession>
<protein>
    <submittedName>
        <fullName evidence="2">Uncharacterized protein</fullName>
    </submittedName>
</protein>
<evidence type="ECO:0000313" key="3">
    <source>
        <dbReference type="Proteomes" id="UP000321570"/>
    </source>
</evidence>
<reference evidence="2 3" key="1">
    <citation type="submission" date="2019-07" db="EMBL/GenBank/DDBJ databases">
        <authorList>
            <person name="Jastrzebski P J."/>
            <person name="Paukszto L."/>
            <person name="Jastrzebski P J."/>
        </authorList>
    </citation>
    <scope>NUCLEOTIDE SEQUENCE [LARGE SCALE GENOMIC DNA]</scope>
    <source>
        <strain evidence="2 3">WMS-il1</strain>
    </source>
</reference>
<feature type="region of interest" description="Disordered" evidence="1">
    <location>
        <begin position="19"/>
        <end position="50"/>
    </location>
</feature>
<dbReference type="Proteomes" id="UP000321570">
    <property type="component" value="Unassembled WGS sequence"/>
</dbReference>
<sequence length="75" mass="8739">MMAISTTWRPERTLNFAVKNNPDQEGLPSNSRTVGDPRCGATTQKNRSRYYPPCSTRTRWHFSRFLVDLATKTYR</sequence>
<name>A0A564YAT1_HYMDI</name>
<organism evidence="2 3">
    <name type="scientific">Hymenolepis diminuta</name>
    <name type="common">Rat tapeworm</name>
    <dbReference type="NCBI Taxonomy" id="6216"/>
    <lineage>
        <taxon>Eukaryota</taxon>
        <taxon>Metazoa</taxon>
        <taxon>Spiralia</taxon>
        <taxon>Lophotrochozoa</taxon>
        <taxon>Platyhelminthes</taxon>
        <taxon>Cestoda</taxon>
        <taxon>Eucestoda</taxon>
        <taxon>Cyclophyllidea</taxon>
        <taxon>Hymenolepididae</taxon>
        <taxon>Hymenolepis</taxon>
    </lineage>
</organism>